<organism evidence="1 2">
    <name type="scientific">Vitis vinifera</name>
    <name type="common">Grape</name>
    <dbReference type="NCBI Taxonomy" id="29760"/>
    <lineage>
        <taxon>Eukaryota</taxon>
        <taxon>Viridiplantae</taxon>
        <taxon>Streptophyta</taxon>
        <taxon>Embryophyta</taxon>
        <taxon>Tracheophyta</taxon>
        <taxon>Spermatophyta</taxon>
        <taxon>Magnoliopsida</taxon>
        <taxon>eudicotyledons</taxon>
        <taxon>Gunneridae</taxon>
        <taxon>Pentapetalae</taxon>
        <taxon>rosids</taxon>
        <taxon>Vitales</taxon>
        <taxon>Vitaceae</taxon>
        <taxon>Viteae</taxon>
        <taxon>Vitis</taxon>
    </lineage>
</organism>
<keyword evidence="2" id="KW-1185">Reference proteome</keyword>
<gene>
    <name evidence="1" type="ordered locus">VIT_10s0092g00320</name>
</gene>
<dbReference type="STRING" id="29760.F6I3H6"/>
<dbReference type="AlphaFoldDB" id="F6I3H6"/>
<protein>
    <submittedName>
        <fullName evidence="1">Uncharacterized protein</fullName>
    </submittedName>
</protein>
<accession>F6I3H6</accession>
<proteinExistence type="predicted"/>
<evidence type="ECO:0000313" key="1">
    <source>
        <dbReference type="EMBL" id="CCB61494.1"/>
    </source>
</evidence>
<dbReference type="HOGENOM" id="CLU_3280584_0_0_1"/>
<dbReference type="InParanoid" id="F6I3H6"/>
<dbReference type="Gene3D" id="1.25.10.10">
    <property type="entry name" value="Leucine-rich Repeat Variant"/>
    <property type="match status" value="1"/>
</dbReference>
<evidence type="ECO:0000313" key="2">
    <source>
        <dbReference type="Proteomes" id="UP000009183"/>
    </source>
</evidence>
<sequence length="41" mass="4831">MHEEAMLVVDALAYATGPKFGKYMVEFHKYLEMGLKIFEEY</sequence>
<name>F6I3H6_VITVI</name>
<dbReference type="Proteomes" id="UP000009183">
    <property type="component" value="Chromosome 10"/>
</dbReference>
<dbReference type="eggNOG" id="KOG1241">
    <property type="taxonomic scope" value="Eukaryota"/>
</dbReference>
<dbReference type="InterPro" id="IPR011989">
    <property type="entry name" value="ARM-like"/>
</dbReference>
<reference evidence="2" key="1">
    <citation type="journal article" date="2007" name="Nature">
        <title>The grapevine genome sequence suggests ancestral hexaploidization in major angiosperm phyla.</title>
        <authorList>
            <consortium name="The French-Italian Public Consortium for Grapevine Genome Characterization."/>
            <person name="Jaillon O."/>
            <person name="Aury J.-M."/>
            <person name="Noel B."/>
            <person name="Policriti A."/>
            <person name="Clepet C."/>
            <person name="Casagrande A."/>
            <person name="Choisne N."/>
            <person name="Aubourg S."/>
            <person name="Vitulo N."/>
            <person name="Jubin C."/>
            <person name="Vezzi A."/>
            <person name="Legeai F."/>
            <person name="Hugueney P."/>
            <person name="Dasilva C."/>
            <person name="Horner D."/>
            <person name="Mica E."/>
            <person name="Jublot D."/>
            <person name="Poulain J."/>
            <person name="Bruyere C."/>
            <person name="Billault A."/>
            <person name="Segurens B."/>
            <person name="Gouyvenoux M."/>
            <person name="Ugarte E."/>
            <person name="Cattonaro F."/>
            <person name="Anthouard V."/>
            <person name="Vico V."/>
            <person name="Del Fabbro C."/>
            <person name="Alaux M."/>
            <person name="Di Gaspero G."/>
            <person name="Dumas V."/>
            <person name="Felice N."/>
            <person name="Paillard S."/>
            <person name="Juman I."/>
            <person name="Moroldo M."/>
            <person name="Scalabrin S."/>
            <person name="Canaguier A."/>
            <person name="Le Clainche I."/>
            <person name="Malacrida G."/>
            <person name="Durand E."/>
            <person name="Pesole G."/>
            <person name="Laucou V."/>
            <person name="Chatelet P."/>
            <person name="Merdinoglu D."/>
            <person name="Delledonne M."/>
            <person name="Pezzotti M."/>
            <person name="Lecharny A."/>
            <person name="Scarpelli C."/>
            <person name="Artiguenave F."/>
            <person name="Pe M.E."/>
            <person name="Valle G."/>
            <person name="Morgante M."/>
            <person name="Caboche M."/>
            <person name="Adam-Blondon A.-F."/>
            <person name="Weissenbach J."/>
            <person name="Quetier F."/>
            <person name="Wincker P."/>
        </authorList>
    </citation>
    <scope>NUCLEOTIDE SEQUENCE [LARGE SCALE GENOMIC DNA]</scope>
    <source>
        <strain evidence="2">cv. Pinot noir / PN40024</strain>
    </source>
</reference>
<dbReference type="PaxDb" id="29760-VIT_10s0092g00320.t01"/>
<dbReference type="EMBL" id="FN596741">
    <property type="protein sequence ID" value="CCB61494.1"/>
    <property type="molecule type" value="Genomic_DNA"/>
</dbReference>